<proteinExistence type="predicted"/>
<accession>A0ABP1NQR5</accession>
<gene>
    <name evidence="2" type="ORF">XYLVIOL_LOCUS6051</name>
</gene>
<keyword evidence="3" id="KW-1185">Reference proteome</keyword>
<evidence type="ECO:0000313" key="2">
    <source>
        <dbReference type="EMBL" id="CAL7943376.1"/>
    </source>
</evidence>
<evidence type="ECO:0000256" key="1">
    <source>
        <dbReference type="SAM" id="SignalP"/>
    </source>
</evidence>
<dbReference type="Proteomes" id="UP001642520">
    <property type="component" value="Unassembled WGS sequence"/>
</dbReference>
<evidence type="ECO:0000313" key="3">
    <source>
        <dbReference type="Proteomes" id="UP001642520"/>
    </source>
</evidence>
<protein>
    <submittedName>
        <fullName evidence="2">Uncharacterized protein</fullName>
    </submittedName>
</protein>
<reference evidence="2 3" key="1">
    <citation type="submission" date="2024-08" db="EMBL/GenBank/DDBJ databases">
        <authorList>
            <person name="Will J Nash"/>
            <person name="Angela Man"/>
            <person name="Seanna McTaggart"/>
            <person name="Kendall Baker"/>
            <person name="Tom Barker"/>
            <person name="Leah Catchpole"/>
            <person name="Alex Durrant"/>
            <person name="Karim Gharbi"/>
            <person name="Naomi Irish"/>
            <person name="Gemy Kaithakottil"/>
            <person name="Debby Ku"/>
            <person name="Aaliyah Providence"/>
            <person name="Felix Shaw"/>
            <person name="David Swarbreck"/>
            <person name="Chris Watkins"/>
            <person name="Ann M. McCartney"/>
            <person name="Giulio Formenti"/>
            <person name="Alice Mouton"/>
            <person name="Noel Vella"/>
            <person name="Bjorn M von Reumont"/>
            <person name="Adriana Vella"/>
            <person name="Wilfried Haerty"/>
        </authorList>
    </citation>
    <scope>NUCLEOTIDE SEQUENCE [LARGE SCALE GENOMIC DNA]</scope>
</reference>
<keyword evidence="1" id="KW-0732">Signal</keyword>
<comment type="caution">
    <text evidence="2">The sequence shown here is derived from an EMBL/GenBank/DDBJ whole genome shotgun (WGS) entry which is preliminary data.</text>
</comment>
<dbReference type="EMBL" id="CAXAJV020001293">
    <property type="protein sequence ID" value="CAL7943376.1"/>
    <property type="molecule type" value="Genomic_DNA"/>
</dbReference>
<feature type="signal peptide" evidence="1">
    <location>
        <begin position="1"/>
        <end position="27"/>
    </location>
</feature>
<sequence length="135" mass="14874">MPLHYVKNPMYALCLLAAVCVRQHVQSTRSDQPLTKGVTFQTPTSVLTKPNETTLKTVINANKNTNPANPIKLKDADSLIMCVQNFAKRAGQIVDDIRLTVPVQKSAQYDDPFASTNILDSLLYLTSSVGVKWLA</sequence>
<feature type="chain" id="PRO_5045981131" evidence="1">
    <location>
        <begin position="28"/>
        <end position="135"/>
    </location>
</feature>
<organism evidence="2 3">
    <name type="scientific">Xylocopa violacea</name>
    <name type="common">Violet carpenter bee</name>
    <name type="synonym">Apis violacea</name>
    <dbReference type="NCBI Taxonomy" id="135666"/>
    <lineage>
        <taxon>Eukaryota</taxon>
        <taxon>Metazoa</taxon>
        <taxon>Ecdysozoa</taxon>
        <taxon>Arthropoda</taxon>
        <taxon>Hexapoda</taxon>
        <taxon>Insecta</taxon>
        <taxon>Pterygota</taxon>
        <taxon>Neoptera</taxon>
        <taxon>Endopterygota</taxon>
        <taxon>Hymenoptera</taxon>
        <taxon>Apocrita</taxon>
        <taxon>Aculeata</taxon>
        <taxon>Apoidea</taxon>
        <taxon>Anthophila</taxon>
        <taxon>Apidae</taxon>
        <taxon>Xylocopa</taxon>
        <taxon>Xylocopa</taxon>
    </lineage>
</organism>
<name>A0ABP1NQR5_XYLVO</name>